<dbReference type="PROSITE" id="PS00490">
    <property type="entry name" value="MOLYBDOPTERIN_PROK_2"/>
    <property type="match status" value="1"/>
</dbReference>
<evidence type="ECO:0000313" key="7">
    <source>
        <dbReference type="EMBL" id="MFD1538803.1"/>
    </source>
</evidence>
<evidence type="ECO:0000256" key="1">
    <source>
        <dbReference type="ARBA" id="ARBA00022485"/>
    </source>
</evidence>
<evidence type="ECO:0000313" key="8">
    <source>
        <dbReference type="Proteomes" id="UP001597097"/>
    </source>
</evidence>
<keyword evidence="3" id="KW-0560">Oxidoreductase</keyword>
<name>A0ABW4G8J5_9ACTN</name>
<dbReference type="InterPro" id="IPR006656">
    <property type="entry name" value="Mopterin_OxRdtase"/>
</dbReference>
<evidence type="ECO:0000259" key="6">
    <source>
        <dbReference type="PROSITE" id="PS51669"/>
    </source>
</evidence>
<evidence type="ECO:0000256" key="4">
    <source>
        <dbReference type="ARBA" id="ARBA00023004"/>
    </source>
</evidence>
<comment type="caution">
    <text evidence="7">The sequence shown here is derived from an EMBL/GenBank/DDBJ whole genome shotgun (WGS) entry which is preliminary data.</text>
</comment>
<dbReference type="Pfam" id="PF00384">
    <property type="entry name" value="Molybdopterin"/>
    <property type="match status" value="1"/>
</dbReference>
<keyword evidence="1" id="KW-0004">4Fe-4S</keyword>
<dbReference type="Pfam" id="PF04879">
    <property type="entry name" value="Molybdop_Fe4S4"/>
    <property type="match status" value="1"/>
</dbReference>
<dbReference type="Pfam" id="PF01568">
    <property type="entry name" value="Molydop_binding"/>
    <property type="match status" value="1"/>
</dbReference>
<dbReference type="InterPro" id="IPR006655">
    <property type="entry name" value="Mopterin_OxRdtase_prok_CS"/>
</dbReference>
<evidence type="ECO:0000256" key="2">
    <source>
        <dbReference type="ARBA" id="ARBA00022723"/>
    </source>
</evidence>
<dbReference type="InterPro" id="IPR006657">
    <property type="entry name" value="MoPterin_dinucl-bd_dom"/>
</dbReference>
<dbReference type="PROSITE" id="PS51669">
    <property type="entry name" value="4FE4S_MOW_BIS_MGD"/>
    <property type="match status" value="1"/>
</dbReference>
<sequence length="766" mass="82490">MTDEQTTPWRPTACILCECNCGIEVRLGGPQGRTFDRIRGDKAHPASQGYTCQKALRLDHYQNGPHRLTSPMRRRPDGTYEPVDWDTAIAEVAAGLARVRDTHGGKTIFYYGGGGQGNHLNGAYASATRAALGSKYRSNALAQEKTGEFWVNAKLLGGYTRGDYEHAEVVVFVGKNPWQSHSIPRARPTLKEIARDPNRSMVVLDPRTTETAELADHHLALRPGTDAWCLAALAAVLVQEDLLDRDWLAEHATGLDRLEPLLAAVDIDAYAAICDLDADLIRRTARRIAAASSVAVYEDLGVQMSLHSTLSSYLNKLLWVLTGNFANPGGHYVPTSIVNLAGGGSGGGGGGARAQDGGRDRRSPVAGARIISGLVPCNVIAEEILTDHPDRYRAMIIESANPAHSLADSPRMREAIEALEFTVVIDVAMTETAQLADYVLPAASQFEKWEATFFNFEFPHNYFHLRRPVLEPLPGTLPEPEIHARIVEALGALDALDLAPLAEAARHSRAAFGGRFLQLMGEHPEAAPLLSVILYRTLGPALPDGAASAALLWGAANRVAAQIRPSIERAGFEGEGAELAEALFDAILTHPSGVIFSVDEPADNWARVRTPNGLLNLDNAIMLDALAELAGARPPGGDPEFPLVLSAGERRSFTANTIFRSPEWRRRDRDGALRVSPADADALGLADGDRARITTQRGSAEVLVEISPMMRRGHIALPNGLGVTQTPDAASVGVAPNDLTSSDHRDPIAGTPYHKHVPARLEPISA</sequence>
<gene>
    <name evidence="7" type="ORF">ACFSJ0_17230</name>
</gene>
<keyword evidence="4" id="KW-0408">Iron</keyword>
<reference evidence="8" key="1">
    <citation type="journal article" date="2019" name="Int. J. Syst. Evol. Microbiol.">
        <title>The Global Catalogue of Microorganisms (GCM) 10K type strain sequencing project: providing services to taxonomists for standard genome sequencing and annotation.</title>
        <authorList>
            <consortium name="The Broad Institute Genomics Platform"/>
            <consortium name="The Broad Institute Genome Sequencing Center for Infectious Disease"/>
            <person name="Wu L."/>
            <person name="Ma J."/>
        </authorList>
    </citation>
    <scope>NUCLEOTIDE SEQUENCE [LARGE SCALE GENOMIC DNA]</scope>
    <source>
        <strain evidence="8">CGMCC 1.15399</strain>
    </source>
</reference>
<keyword evidence="8" id="KW-1185">Reference proteome</keyword>
<dbReference type="SMART" id="SM00926">
    <property type="entry name" value="Molybdop_Fe4S4"/>
    <property type="match status" value="1"/>
</dbReference>
<dbReference type="PANTHER" id="PTHR43105:SF9">
    <property type="entry name" value="NADPH-FE(3+) OXIDOREDUCTASE SUBUNIT ALPHA"/>
    <property type="match status" value="1"/>
</dbReference>
<dbReference type="PANTHER" id="PTHR43105">
    <property type="entry name" value="RESPIRATORY NITRATE REDUCTASE"/>
    <property type="match status" value="1"/>
</dbReference>
<dbReference type="InterPro" id="IPR050123">
    <property type="entry name" value="Prok_molybdopt-oxidoreductase"/>
</dbReference>
<accession>A0ABW4G8J5</accession>
<keyword evidence="2" id="KW-0479">Metal-binding</keyword>
<dbReference type="Proteomes" id="UP001597097">
    <property type="component" value="Unassembled WGS sequence"/>
</dbReference>
<proteinExistence type="predicted"/>
<evidence type="ECO:0000256" key="5">
    <source>
        <dbReference type="ARBA" id="ARBA00023014"/>
    </source>
</evidence>
<dbReference type="InterPro" id="IPR006963">
    <property type="entry name" value="Mopterin_OxRdtase_4Fe-4S_dom"/>
</dbReference>
<feature type="domain" description="4Fe-4S Mo/W bis-MGD-type" evidence="6">
    <location>
        <begin position="7"/>
        <end position="66"/>
    </location>
</feature>
<dbReference type="RefSeq" id="WP_219530679.1">
    <property type="nucleotide sequence ID" value="NZ_JAHKRM010000009.1"/>
</dbReference>
<dbReference type="EMBL" id="JBHUCM010000014">
    <property type="protein sequence ID" value="MFD1538803.1"/>
    <property type="molecule type" value="Genomic_DNA"/>
</dbReference>
<evidence type="ECO:0000256" key="3">
    <source>
        <dbReference type="ARBA" id="ARBA00023002"/>
    </source>
</evidence>
<keyword evidence="5" id="KW-0411">Iron-sulfur</keyword>
<organism evidence="7 8">
    <name type="scientific">Nonomuraea guangzhouensis</name>
    <dbReference type="NCBI Taxonomy" id="1291555"/>
    <lineage>
        <taxon>Bacteria</taxon>
        <taxon>Bacillati</taxon>
        <taxon>Actinomycetota</taxon>
        <taxon>Actinomycetes</taxon>
        <taxon>Streptosporangiales</taxon>
        <taxon>Streptosporangiaceae</taxon>
        <taxon>Nonomuraea</taxon>
    </lineage>
</organism>
<protein>
    <submittedName>
        <fullName evidence="7">Molybdopterin-dependent oxidoreductase</fullName>
    </submittedName>
</protein>